<accession>D3PL68</accession>
<dbReference type="AlphaFoldDB" id="D3PL68"/>
<dbReference type="Proteomes" id="UP000006655">
    <property type="component" value="Chromosome"/>
</dbReference>
<evidence type="ECO:0000313" key="4">
    <source>
        <dbReference type="Proteomes" id="UP000013026"/>
    </source>
</evidence>
<gene>
    <name evidence="1" type="ordered locus">Mrub_0184</name>
    <name evidence="2" type="ORF">K649_00525</name>
</gene>
<proteinExistence type="predicted"/>
<dbReference type="Proteomes" id="UP000013026">
    <property type="component" value="Chromosome"/>
</dbReference>
<keyword evidence="3" id="KW-1185">Reference proteome</keyword>
<evidence type="ECO:0000313" key="2">
    <source>
        <dbReference type="EMBL" id="AGK03417.1"/>
    </source>
</evidence>
<dbReference type="PATRIC" id="fig|504728.9.peg.111"/>
<dbReference type="STRING" id="504728.K649_00525"/>
<organism evidence="2 4">
    <name type="scientific">Meiothermus ruber (strain ATCC 35948 / DSM 1279 / VKM B-1258 / 21)</name>
    <name type="common">Thermus ruber</name>
    <dbReference type="NCBI Taxonomy" id="504728"/>
    <lineage>
        <taxon>Bacteria</taxon>
        <taxon>Thermotogati</taxon>
        <taxon>Deinococcota</taxon>
        <taxon>Deinococci</taxon>
        <taxon>Thermales</taxon>
        <taxon>Thermaceae</taxon>
        <taxon>Meiothermus</taxon>
    </lineage>
</organism>
<dbReference type="RefSeq" id="WP_013012483.1">
    <property type="nucleotide sequence ID" value="NC_013946.1"/>
</dbReference>
<reference evidence="1 3" key="1">
    <citation type="journal article" date="2010" name="Stand. Genomic Sci.">
        <title>Complete genome sequence of Meiothermus ruber type strain (21).</title>
        <authorList>
            <person name="Tindall B.J."/>
            <person name="Sikorski J."/>
            <person name="Lucas S."/>
            <person name="Goltsman E."/>
            <person name="Copeland A."/>
            <person name="Glavina Del Rio T."/>
            <person name="Nolan M."/>
            <person name="Tice H."/>
            <person name="Cheng J.F."/>
            <person name="Han C."/>
            <person name="Pitluck S."/>
            <person name="Liolios K."/>
            <person name="Ivanova N."/>
            <person name="Mavromatis K."/>
            <person name="Ovchinnikova G."/>
            <person name="Pati A."/>
            <person name="Fahnrich R."/>
            <person name="Goodwin L."/>
            <person name="Chen A."/>
            <person name="Palaniappan K."/>
            <person name="Land M."/>
            <person name="Hauser L."/>
            <person name="Chang Y.J."/>
            <person name="Jeffries C.D."/>
            <person name="Rohde M."/>
            <person name="Goker M."/>
            <person name="Woyke T."/>
            <person name="Bristow J."/>
            <person name="Eisen J.A."/>
            <person name="Markowitz V."/>
            <person name="Hugenholtz P."/>
            <person name="Kyrpides N.C."/>
            <person name="Klenk H.P."/>
            <person name="Lapidus A."/>
        </authorList>
    </citation>
    <scope>NUCLEOTIDE SEQUENCE [LARGE SCALE GENOMIC DNA]</scope>
    <source>
        <strain evidence="3">ATCC 35948 / DSM 1279 / VKM B-1258 / 21</strain>
        <strain evidence="1">DSM 1279</strain>
    </source>
</reference>
<reference evidence="2" key="2">
    <citation type="submission" date="2013-04" db="EMBL/GenBank/DDBJ databases">
        <title>Non-Hybrid, Finished Microbial Genome Assemblies from Long-Read SMRT Sequencing Data.</title>
        <authorList>
            <person name="Klammer A."/>
            <person name="Drake J."/>
            <person name="Heiner C."/>
            <person name="Clum A."/>
            <person name="Copeland A."/>
            <person name="Huddleston J."/>
            <person name="Eichler E."/>
            <person name="Turner S.W."/>
        </authorList>
    </citation>
    <scope>NUCLEOTIDE SEQUENCE</scope>
    <source>
        <strain evidence="2">DSM 1279</strain>
    </source>
</reference>
<protein>
    <submittedName>
        <fullName evidence="2">Uncharacterized protein</fullName>
    </submittedName>
</protein>
<dbReference type="EMBL" id="CP005385">
    <property type="protein sequence ID" value="AGK03417.1"/>
    <property type="molecule type" value="Genomic_DNA"/>
</dbReference>
<name>D3PL68_MEIRD</name>
<evidence type="ECO:0000313" key="3">
    <source>
        <dbReference type="Proteomes" id="UP000006655"/>
    </source>
</evidence>
<dbReference type="KEGG" id="mre:K649_00525"/>
<sequence>MDEALLTNDMAMLEARLAMFAQARRELVAARAALFTETARWVRAMFRPWKGVRYG</sequence>
<reference evidence="2 4" key="3">
    <citation type="submission" date="2013-04" db="EMBL/GenBank/DDBJ databases">
        <authorList>
            <person name="Chin J."/>
            <person name="Alexander D.H."/>
            <person name="Marks P."/>
            <person name="Korlach J."/>
            <person name="Clum A."/>
            <person name="Copeland A."/>
        </authorList>
    </citation>
    <scope>NUCLEOTIDE SEQUENCE [LARGE SCALE GENOMIC DNA]</scope>
    <source>
        <strain evidence="4">ATCC 35948 / DSM 1279 / VKM B-1258 / 21</strain>
        <strain evidence="2">DSM 1279</strain>
    </source>
</reference>
<evidence type="ECO:0000313" key="1">
    <source>
        <dbReference type="EMBL" id="ADD26964.1"/>
    </source>
</evidence>
<dbReference type="KEGG" id="mrb:Mrub_0184"/>
<dbReference type="EMBL" id="CP001743">
    <property type="protein sequence ID" value="ADD26964.1"/>
    <property type="molecule type" value="Genomic_DNA"/>
</dbReference>